<reference evidence="11 12" key="1">
    <citation type="submission" date="2021-08" db="EMBL/GenBank/DDBJ databases">
        <title>WGS assembly of Ceratopteris richardii.</title>
        <authorList>
            <person name="Marchant D.B."/>
            <person name="Chen G."/>
            <person name="Jenkins J."/>
            <person name="Shu S."/>
            <person name="Leebens-Mack J."/>
            <person name="Grimwood J."/>
            <person name="Schmutz J."/>
            <person name="Soltis P."/>
            <person name="Soltis D."/>
            <person name="Chen Z.-H."/>
        </authorList>
    </citation>
    <scope>NUCLEOTIDE SEQUENCE [LARGE SCALE GENOMIC DNA]</scope>
    <source>
        <strain evidence="11">Whitten #5841</strain>
        <tissue evidence="11">Leaf</tissue>
    </source>
</reference>
<evidence type="ECO:0000256" key="7">
    <source>
        <dbReference type="ARBA" id="ARBA00025162"/>
    </source>
</evidence>
<dbReference type="AlphaFoldDB" id="A0A8T2S2Y1"/>
<dbReference type="PROSITE" id="PS51722">
    <property type="entry name" value="G_TR_2"/>
    <property type="match status" value="1"/>
</dbReference>
<dbReference type="CDD" id="cd03702">
    <property type="entry name" value="IF2_mtIF2_II"/>
    <property type="match status" value="1"/>
</dbReference>
<dbReference type="InterPro" id="IPR015760">
    <property type="entry name" value="TIF_IF2"/>
</dbReference>
<keyword evidence="4" id="KW-0547">Nucleotide-binding</keyword>
<feature type="compositionally biased region" description="Basic and acidic residues" evidence="9">
    <location>
        <begin position="137"/>
        <end position="146"/>
    </location>
</feature>
<dbReference type="PANTHER" id="PTHR43381:SF5">
    <property type="entry name" value="TR-TYPE G DOMAIN-CONTAINING PROTEIN"/>
    <property type="match status" value="1"/>
</dbReference>
<dbReference type="InterPro" id="IPR005225">
    <property type="entry name" value="Small_GTP-bd"/>
</dbReference>
<dbReference type="EMBL" id="CM035428">
    <property type="protein sequence ID" value="KAH7302165.1"/>
    <property type="molecule type" value="Genomic_DNA"/>
</dbReference>
<dbReference type="Gene3D" id="3.40.50.10050">
    <property type="entry name" value="Translation initiation factor IF- 2, domain 3"/>
    <property type="match status" value="1"/>
</dbReference>
<dbReference type="GO" id="GO:0003743">
    <property type="term" value="F:translation initiation factor activity"/>
    <property type="evidence" value="ECO:0007669"/>
    <property type="project" value="UniProtKB-KW"/>
</dbReference>
<dbReference type="SUPFAM" id="SSF50447">
    <property type="entry name" value="Translation proteins"/>
    <property type="match status" value="2"/>
</dbReference>
<dbReference type="Pfam" id="PF22042">
    <property type="entry name" value="EF-G_D2"/>
    <property type="match status" value="1"/>
</dbReference>
<dbReference type="HAMAP" id="MF_00100_B">
    <property type="entry name" value="IF_2_B"/>
    <property type="match status" value="1"/>
</dbReference>
<dbReference type="InterPro" id="IPR000178">
    <property type="entry name" value="TF_IF2_bacterial-like"/>
</dbReference>
<dbReference type="InterPro" id="IPR044145">
    <property type="entry name" value="IF2_II"/>
</dbReference>
<dbReference type="InterPro" id="IPR023115">
    <property type="entry name" value="TIF_IF2_dom3"/>
</dbReference>
<name>A0A8T2S2Y1_CERRI</name>
<dbReference type="CDD" id="cd01887">
    <property type="entry name" value="IF2_eIF5B"/>
    <property type="match status" value="1"/>
</dbReference>
<evidence type="ECO:0000256" key="1">
    <source>
        <dbReference type="ARBA" id="ARBA00007733"/>
    </source>
</evidence>
<feature type="compositionally biased region" description="Basic and acidic residues" evidence="9">
    <location>
        <begin position="376"/>
        <end position="386"/>
    </location>
</feature>
<evidence type="ECO:0000256" key="3">
    <source>
        <dbReference type="ARBA" id="ARBA00022540"/>
    </source>
</evidence>
<dbReference type="GO" id="GO:0003924">
    <property type="term" value="F:GTPase activity"/>
    <property type="evidence" value="ECO:0007669"/>
    <property type="project" value="InterPro"/>
</dbReference>
<keyword evidence="6" id="KW-0342">GTP-binding</keyword>
<evidence type="ECO:0000259" key="10">
    <source>
        <dbReference type="PROSITE" id="PS51722"/>
    </source>
</evidence>
<dbReference type="GO" id="GO:0005737">
    <property type="term" value="C:cytoplasm"/>
    <property type="evidence" value="ECO:0007669"/>
    <property type="project" value="TreeGrafter"/>
</dbReference>
<dbReference type="SUPFAM" id="SSF52540">
    <property type="entry name" value="P-loop containing nucleoside triphosphate hydrolases"/>
    <property type="match status" value="1"/>
</dbReference>
<dbReference type="Gene3D" id="2.40.30.10">
    <property type="entry name" value="Translation factors"/>
    <property type="match status" value="2"/>
</dbReference>
<dbReference type="GO" id="GO:0005525">
    <property type="term" value="F:GTP binding"/>
    <property type="evidence" value="ECO:0007669"/>
    <property type="project" value="UniProtKB-KW"/>
</dbReference>
<evidence type="ECO:0000256" key="2">
    <source>
        <dbReference type="ARBA" id="ARBA00022528"/>
    </source>
</evidence>
<accession>A0A8T2S2Y1</accession>
<keyword evidence="2" id="KW-0150">Chloroplast</keyword>
<keyword evidence="5" id="KW-0648">Protein biosynthesis</keyword>
<dbReference type="FunFam" id="3.40.50.300:FF:000019">
    <property type="entry name" value="Translation initiation factor IF-2"/>
    <property type="match status" value="1"/>
</dbReference>
<dbReference type="FunFam" id="2.40.30.10:FF:000054">
    <property type="entry name" value="Translation initiation factor IF-2"/>
    <property type="match status" value="1"/>
</dbReference>
<dbReference type="PROSITE" id="PS01176">
    <property type="entry name" value="IF2"/>
    <property type="match status" value="1"/>
</dbReference>
<feature type="domain" description="Tr-type G" evidence="10">
    <location>
        <begin position="515"/>
        <end position="688"/>
    </location>
</feature>
<keyword evidence="12" id="KW-1185">Reference proteome</keyword>
<dbReference type="InterPro" id="IPR036925">
    <property type="entry name" value="TIF_IF2_dom3_sf"/>
</dbReference>
<comment type="similarity">
    <text evidence="1">Belongs to the TRAFAC class translation factor GTPase superfamily. Classic translation factor GTPase family. IF-2 subfamily.</text>
</comment>
<feature type="region of interest" description="Disordered" evidence="9">
    <location>
        <begin position="232"/>
        <end position="419"/>
    </location>
</feature>
<dbReference type="OrthoDB" id="361630at2759"/>
<feature type="region of interest" description="Disordered" evidence="9">
    <location>
        <begin position="91"/>
        <end position="191"/>
    </location>
</feature>
<feature type="compositionally biased region" description="Basic residues" evidence="9">
    <location>
        <begin position="402"/>
        <end position="413"/>
    </location>
</feature>
<feature type="compositionally biased region" description="Basic and acidic residues" evidence="9">
    <location>
        <begin position="358"/>
        <end position="368"/>
    </location>
</feature>
<dbReference type="Pfam" id="PF00009">
    <property type="entry name" value="GTP_EFTU"/>
    <property type="match status" value="1"/>
</dbReference>
<organism evidence="11 12">
    <name type="scientific">Ceratopteris richardii</name>
    <name type="common">Triangle waterfern</name>
    <dbReference type="NCBI Taxonomy" id="49495"/>
    <lineage>
        <taxon>Eukaryota</taxon>
        <taxon>Viridiplantae</taxon>
        <taxon>Streptophyta</taxon>
        <taxon>Embryophyta</taxon>
        <taxon>Tracheophyta</taxon>
        <taxon>Polypodiopsida</taxon>
        <taxon>Polypodiidae</taxon>
        <taxon>Polypodiales</taxon>
        <taxon>Pteridineae</taxon>
        <taxon>Pteridaceae</taxon>
        <taxon>Parkerioideae</taxon>
        <taxon>Ceratopteris</taxon>
    </lineage>
</organism>
<gene>
    <name evidence="11" type="ORF">KP509_23G059100</name>
</gene>
<dbReference type="InterPro" id="IPR027417">
    <property type="entry name" value="P-loop_NTPase"/>
</dbReference>
<dbReference type="Proteomes" id="UP000825935">
    <property type="component" value="Chromosome 23"/>
</dbReference>
<comment type="function">
    <text evidence="7">One of the essential components for the initiation of protein synthesis. Protects formylmethionyl-tRNA from spontaneous hydrolysis and promotes its binding to the 30S ribosomal subunits. Also involved in the hydrolysis of GTP during the formation of the 70S ribosomal complex.</text>
</comment>
<feature type="compositionally biased region" description="Polar residues" evidence="9">
    <location>
        <begin position="259"/>
        <end position="269"/>
    </location>
</feature>
<dbReference type="InterPro" id="IPR000795">
    <property type="entry name" value="T_Tr_GTP-bd_dom"/>
</dbReference>
<dbReference type="PRINTS" id="PR00315">
    <property type="entry name" value="ELONGATNFCT"/>
</dbReference>
<dbReference type="PANTHER" id="PTHR43381">
    <property type="entry name" value="TRANSLATION INITIATION FACTOR IF-2-RELATED"/>
    <property type="match status" value="1"/>
</dbReference>
<dbReference type="InterPro" id="IPR006847">
    <property type="entry name" value="IF2_N"/>
</dbReference>
<dbReference type="OMA" id="CKCSVTT"/>
<dbReference type="InterPro" id="IPR009000">
    <property type="entry name" value="Transl_B-barrel_sf"/>
</dbReference>
<evidence type="ECO:0000256" key="4">
    <source>
        <dbReference type="ARBA" id="ARBA00022741"/>
    </source>
</evidence>
<evidence type="ECO:0000256" key="5">
    <source>
        <dbReference type="ARBA" id="ARBA00022917"/>
    </source>
</evidence>
<dbReference type="NCBIfam" id="TIGR00487">
    <property type="entry name" value="IF-2"/>
    <property type="match status" value="1"/>
</dbReference>
<evidence type="ECO:0000256" key="6">
    <source>
        <dbReference type="ARBA" id="ARBA00023134"/>
    </source>
</evidence>
<keyword evidence="3" id="KW-0396">Initiation factor</keyword>
<dbReference type="Pfam" id="PF11987">
    <property type="entry name" value="IF-2"/>
    <property type="match status" value="1"/>
</dbReference>
<dbReference type="Gene3D" id="3.40.50.300">
    <property type="entry name" value="P-loop containing nucleotide triphosphate hydrolases"/>
    <property type="match status" value="1"/>
</dbReference>
<dbReference type="CDD" id="cd03692">
    <property type="entry name" value="mtIF2_IVc"/>
    <property type="match status" value="1"/>
</dbReference>
<evidence type="ECO:0000256" key="9">
    <source>
        <dbReference type="SAM" id="MobiDB-lite"/>
    </source>
</evidence>
<sequence length="1063" mass="112747">MAALCTASAAAQHMVSFQKGVPQQVSSQSQAAPPHNYPRKFVPNHSMLSSKQVVGEGISLKAHVLTRRRRFITTCVVTTAVVEQDVEIKPASNSSSLNLDSSESSSSRDGPALKPAPRPIVAPRPPTPSRPSPVSVDSKRPADKKARPSRLNGANPMPTDASNRQAFRPGNGAERQESTSETSKSSIDSLGQILEKAEKLKEQKAAAREQKTFSAQKDNARFVKSTWRKGVGVEVPPPVETPQATLSGSADRTNDIRAGSNSKMTSSIQVEMKRPELRGPPMKPAPKPVPSRDSSTKKEVILKDIGARDRADGDPKPASAGKVGGKVTSGKFAKGTKTSEVVDPFLGPAKPAKQGVAKGKDSKEDWRKKSAGPGEGLKRRASLKENEQDDSDIQGSEVATRRGGRKMSKATRKAAREQAARAAAPVKVDILEIGEQGLSVPELAQKLAVNDAEIIKTLFMKGIVTTVNQTLDEETIKLVCQEFNVEVLTSGSVKVEDMVKKTEILDEEDLESLETRPPVVTIMGHVDHGKTSLLDFIRKSKVAASEAGGITQGIGAYKVSVMVDGAKQSCVFLDTPGHEAFTAMRARGAQVTDVAVIVVAADDGVKPQTQEAIAHARAASVPIVVAINKIDKEGAERERVMQELSGIGLMPEDWGGDVPMIPVSALKGENVDSLLETIMLVAEFQELKANPNRSAKGTVIESCLDKTKGVLATLLVQNGTLRKGDVVLCGEAYGKIRALLDDTGTRVETAGPSTAVQVFGLSSVPIAGEMFEVLDSLEAAREQAEICAETSRLARLAAQAAEGKVTLASFTSSIAEGSDGGVERHQLNVIIKADVQGSLEAVREALKTLPQDTVNLRVLLQAAGDVTISDVDLAIASEGIIIGFNVSSSSAVQTYAESKGVEIRLYRIIYELIDDIRNAMEGLLEVIQEQVPIGRAEVRAIFNSGSGKVAGCMVNEGKLVKDCGCNVVRNGSVVHTGKLVSLRRVKELAKEVIAGLECGIGVENFNGWEVGDIIEAFNLVAKKRTLEEASVTTASSLAAVAASASATIVNPSVPSSVNSSRAS</sequence>
<dbReference type="NCBIfam" id="TIGR00231">
    <property type="entry name" value="small_GTP"/>
    <property type="match status" value="1"/>
</dbReference>
<proteinExistence type="inferred from homology"/>
<dbReference type="FunFam" id="3.40.50.10050:FF:000001">
    <property type="entry name" value="Translation initiation factor IF-2"/>
    <property type="match status" value="1"/>
</dbReference>
<protein>
    <recommendedName>
        <fullName evidence="8">Translation initiation factor IF-2, chloroplastic</fullName>
    </recommendedName>
</protein>
<dbReference type="FunFam" id="2.40.30.10:FF:000008">
    <property type="entry name" value="Translation initiation factor IF-2"/>
    <property type="match status" value="1"/>
</dbReference>
<comment type="caution">
    <text evidence="11">The sequence shown here is derived from an EMBL/GenBank/DDBJ whole genome shotgun (WGS) entry which is preliminary data.</text>
</comment>
<dbReference type="Pfam" id="PF04760">
    <property type="entry name" value="IF2_N"/>
    <property type="match status" value="1"/>
</dbReference>
<dbReference type="SUPFAM" id="SSF52156">
    <property type="entry name" value="Initiation factor IF2/eIF5b, domain 3"/>
    <property type="match status" value="1"/>
</dbReference>
<evidence type="ECO:0000256" key="8">
    <source>
        <dbReference type="ARBA" id="ARBA00044105"/>
    </source>
</evidence>
<evidence type="ECO:0000313" key="11">
    <source>
        <dbReference type="EMBL" id="KAH7302165.1"/>
    </source>
</evidence>
<feature type="compositionally biased region" description="Basic and acidic residues" evidence="9">
    <location>
        <begin position="294"/>
        <end position="315"/>
    </location>
</feature>
<dbReference type="InterPro" id="IPR053905">
    <property type="entry name" value="EF-G-like_DII"/>
</dbReference>
<feature type="compositionally biased region" description="Pro residues" evidence="9">
    <location>
        <begin position="114"/>
        <end position="131"/>
    </location>
</feature>
<keyword evidence="2" id="KW-0934">Plastid</keyword>
<feature type="compositionally biased region" description="Low complexity" evidence="9">
    <location>
        <begin position="92"/>
        <end position="107"/>
    </location>
</feature>
<evidence type="ECO:0000313" key="12">
    <source>
        <dbReference type="Proteomes" id="UP000825935"/>
    </source>
</evidence>